<name>A0AAD4P1N9_PERFH</name>
<protein>
    <submittedName>
        <fullName evidence="1">Uncharacterized protein</fullName>
    </submittedName>
</protein>
<evidence type="ECO:0000313" key="2">
    <source>
        <dbReference type="Proteomes" id="UP001190926"/>
    </source>
</evidence>
<keyword evidence="2" id="KW-1185">Reference proteome</keyword>
<comment type="caution">
    <text evidence="1">The sequence shown here is derived from an EMBL/GenBank/DDBJ whole genome shotgun (WGS) entry which is preliminary data.</text>
</comment>
<dbReference type="EMBL" id="SDAM02000715">
    <property type="protein sequence ID" value="KAH6823613.1"/>
    <property type="molecule type" value="Genomic_DNA"/>
</dbReference>
<reference evidence="1 2" key="1">
    <citation type="journal article" date="2021" name="Nat. Commun.">
        <title>Incipient diploidization of the medicinal plant Perilla within 10,000 years.</title>
        <authorList>
            <person name="Zhang Y."/>
            <person name="Shen Q."/>
            <person name="Leng L."/>
            <person name="Zhang D."/>
            <person name="Chen S."/>
            <person name="Shi Y."/>
            <person name="Ning Z."/>
            <person name="Chen S."/>
        </authorList>
    </citation>
    <scope>NUCLEOTIDE SEQUENCE [LARGE SCALE GENOMIC DNA]</scope>
    <source>
        <strain evidence="2">cv. PC099</strain>
    </source>
</reference>
<dbReference type="Proteomes" id="UP001190926">
    <property type="component" value="Unassembled WGS sequence"/>
</dbReference>
<organism evidence="1 2">
    <name type="scientific">Perilla frutescens var. hirtella</name>
    <name type="common">Perilla citriodora</name>
    <name type="synonym">Perilla setoyensis</name>
    <dbReference type="NCBI Taxonomy" id="608512"/>
    <lineage>
        <taxon>Eukaryota</taxon>
        <taxon>Viridiplantae</taxon>
        <taxon>Streptophyta</taxon>
        <taxon>Embryophyta</taxon>
        <taxon>Tracheophyta</taxon>
        <taxon>Spermatophyta</taxon>
        <taxon>Magnoliopsida</taxon>
        <taxon>eudicotyledons</taxon>
        <taxon>Gunneridae</taxon>
        <taxon>Pentapetalae</taxon>
        <taxon>asterids</taxon>
        <taxon>lamiids</taxon>
        <taxon>Lamiales</taxon>
        <taxon>Lamiaceae</taxon>
        <taxon>Nepetoideae</taxon>
        <taxon>Elsholtzieae</taxon>
        <taxon>Perilla</taxon>
    </lineage>
</organism>
<gene>
    <name evidence="1" type="ORF">C2S53_006520</name>
</gene>
<sequence>MEGSTSHSKTMMFEQFYGLHVPSEVVVHPLIPVKTKGSDSRLISKKEARKTKENKPLRMCSNCHKLSDHDDRNCPA</sequence>
<dbReference type="AlphaFoldDB" id="A0AAD4P1N9"/>
<proteinExistence type="predicted"/>
<evidence type="ECO:0000313" key="1">
    <source>
        <dbReference type="EMBL" id="KAH6823613.1"/>
    </source>
</evidence>
<accession>A0AAD4P1N9</accession>